<keyword evidence="1" id="KW-0805">Transcription regulation</keyword>
<dbReference type="Proteomes" id="UP000575898">
    <property type="component" value="Unassembled WGS sequence"/>
</dbReference>
<sequence length="148" mass="16650">MVKERFLPVLRELARCYQAFELHSGRHIRSLGLTSAQFDIIATLGNTPGMCCGELGEKTLITKGTLTGVIDRLESKALVERETALHDRRSVFVKLTPAGEQLFEQVFPAHLAFIRQGFASFTDDELSAIQNMLIRLREAFIQEEKDPS</sequence>
<name>A0A840MUZ9_9PROT</name>
<dbReference type="PRINTS" id="PR00598">
    <property type="entry name" value="HTHMARR"/>
</dbReference>
<dbReference type="Pfam" id="PF01047">
    <property type="entry name" value="MarR"/>
    <property type="match status" value="1"/>
</dbReference>
<dbReference type="PROSITE" id="PS50995">
    <property type="entry name" value="HTH_MARR_2"/>
    <property type="match status" value="1"/>
</dbReference>
<protein>
    <submittedName>
        <fullName evidence="5">DNA-binding MarR family transcriptional regulator</fullName>
    </submittedName>
</protein>
<reference evidence="5 6" key="1">
    <citation type="submission" date="2020-08" db="EMBL/GenBank/DDBJ databases">
        <title>Genomic Encyclopedia of Type Strains, Phase IV (KMG-IV): sequencing the most valuable type-strain genomes for metagenomic binning, comparative biology and taxonomic classification.</title>
        <authorList>
            <person name="Goeker M."/>
        </authorList>
    </citation>
    <scope>NUCLEOTIDE SEQUENCE [LARGE SCALE GENOMIC DNA]</scope>
    <source>
        <strain evidence="5 6">DSM 27165</strain>
    </source>
</reference>
<dbReference type="RefSeq" id="WP_184039121.1">
    <property type="nucleotide sequence ID" value="NZ_JACHHY010000013.1"/>
</dbReference>
<evidence type="ECO:0000256" key="1">
    <source>
        <dbReference type="ARBA" id="ARBA00023015"/>
    </source>
</evidence>
<evidence type="ECO:0000259" key="4">
    <source>
        <dbReference type="PROSITE" id="PS50995"/>
    </source>
</evidence>
<keyword evidence="6" id="KW-1185">Reference proteome</keyword>
<comment type="caution">
    <text evidence="5">The sequence shown here is derived from an EMBL/GenBank/DDBJ whole genome shotgun (WGS) entry which is preliminary data.</text>
</comment>
<organism evidence="5 6">
    <name type="scientific">Chitinivorax tropicus</name>
    <dbReference type="NCBI Taxonomy" id="714531"/>
    <lineage>
        <taxon>Bacteria</taxon>
        <taxon>Pseudomonadati</taxon>
        <taxon>Pseudomonadota</taxon>
        <taxon>Betaproteobacteria</taxon>
        <taxon>Chitinivorax</taxon>
    </lineage>
</organism>
<dbReference type="SUPFAM" id="SSF46785">
    <property type="entry name" value="Winged helix' DNA-binding domain"/>
    <property type="match status" value="1"/>
</dbReference>
<evidence type="ECO:0000256" key="3">
    <source>
        <dbReference type="ARBA" id="ARBA00023163"/>
    </source>
</evidence>
<feature type="domain" description="HTH marR-type" evidence="4">
    <location>
        <begin position="3"/>
        <end position="138"/>
    </location>
</feature>
<dbReference type="InterPro" id="IPR000835">
    <property type="entry name" value="HTH_MarR-typ"/>
</dbReference>
<evidence type="ECO:0000256" key="2">
    <source>
        <dbReference type="ARBA" id="ARBA00023125"/>
    </source>
</evidence>
<keyword evidence="2 5" id="KW-0238">DNA-binding</keyword>
<proteinExistence type="predicted"/>
<gene>
    <name evidence="5" type="ORF">HNQ59_002299</name>
</gene>
<evidence type="ECO:0000313" key="6">
    <source>
        <dbReference type="Proteomes" id="UP000575898"/>
    </source>
</evidence>
<dbReference type="AlphaFoldDB" id="A0A840MUZ9"/>
<dbReference type="PANTHER" id="PTHR42756:SF1">
    <property type="entry name" value="TRANSCRIPTIONAL REPRESSOR OF EMRAB OPERON"/>
    <property type="match status" value="1"/>
</dbReference>
<dbReference type="GO" id="GO:0003677">
    <property type="term" value="F:DNA binding"/>
    <property type="evidence" value="ECO:0007669"/>
    <property type="project" value="UniProtKB-KW"/>
</dbReference>
<dbReference type="PANTHER" id="PTHR42756">
    <property type="entry name" value="TRANSCRIPTIONAL REGULATOR, MARR"/>
    <property type="match status" value="1"/>
</dbReference>
<keyword evidence="3" id="KW-0804">Transcription</keyword>
<dbReference type="GO" id="GO:0003700">
    <property type="term" value="F:DNA-binding transcription factor activity"/>
    <property type="evidence" value="ECO:0007669"/>
    <property type="project" value="InterPro"/>
</dbReference>
<accession>A0A840MUZ9</accession>
<dbReference type="InterPro" id="IPR036388">
    <property type="entry name" value="WH-like_DNA-bd_sf"/>
</dbReference>
<dbReference type="SMART" id="SM00347">
    <property type="entry name" value="HTH_MARR"/>
    <property type="match status" value="1"/>
</dbReference>
<dbReference type="EMBL" id="JACHHY010000013">
    <property type="protein sequence ID" value="MBB5019001.1"/>
    <property type="molecule type" value="Genomic_DNA"/>
</dbReference>
<evidence type="ECO:0000313" key="5">
    <source>
        <dbReference type="EMBL" id="MBB5019001.1"/>
    </source>
</evidence>
<dbReference type="Gene3D" id="1.10.10.10">
    <property type="entry name" value="Winged helix-like DNA-binding domain superfamily/Winged helix DNA-binding domain"/>
    <property type="match status" value="1"/>
</dbReference>
<dbReference type="InterPro" id="IPR036390">
    <property type="entry name" value="WH_DNA-bd_sf"/>
</dbReference>